<sequence>MMVRLTGLTASRLASGPPVGSHLEYADEVTLGRARWGRRTPCAAIL</sequence>
<dbReference type="Pfam" id="PF21175">
    <property type="entry name" value="RecR_C"/>
    <property type="match status" value="1"/>
</dbReference>
<gene>
    <name evidence="1" type="ORF">JQS30_13855</name>
</gene>
<evidence type="ECO:0000313" key="2">
    <source>
        <dbReference type="Proteomes" id="UP000662939"/>
    </source>
</evidence>
<dbReference type="AlphaFoldDB" id="A0A895XIQ0"/>
<organism evidence="1 2">
    <name type="scientific">Natronoglycomyces albus</name>
    <dbReference type="NCBI Taxonomy" id="2811108"/>
    <lineage>
        <taxon>Bacteria</taxon>
        <taxon>Bacillati</taxon>
        <taxon>Actinomycetota</taxon>
        <taxon>Actinomycetes</taxon>
        <taxon>Glycomycetales</taxon>
        <taxon>Glycomycetaceae</taxon>
        <taxon>Natronoglycomyces</taxon>
    </lineage>
</organism>
<evidence type="ECO:0000313" key="1">
    <source>
        <dbReference type="EMBL" id="QSB04837.1"/>
    </source>
</evidence>
<dbReference type="EMBL" id="CP070496">
    <property type="protein sequence ID" value="QSB04837.1"/>
    <property type="molecule type" value="Genomic_DNA"/>
</dbReference>
<dbReference type="KEGG" id="nav:JQS30_13855"/>
<reference evidence="1" key="1">
    <citation type="submission" date="2021-02" db="EMBL/GenBank/DDBJ databases">
        <title>Natronoglycomyces albus gen. nov., sp. nov, a haloalkaliphilic actinobacterium from a soda solonchak soil.</title>
        <authorList>
            <person name="Sorokin D.Y."/>
            <person name="Khijniak T.V."/>
            <person name="Zakharycheva A.P."/>
            <person name="Boueva O.V."/>
            <person name="Ariskina E.V."/>
            <person name="Hahnke R.L."/>
            <person name="Bunk B."/>
            <person name="Sproer C."/>
            <person name="Schumann P."/>
            <person name="Evtushenko L.I."/>
            <person name="Kublanov I.V."/>
        </authorList>
    </citation>
    <scope>NUCLEOTIDE SEQUENCE</scope>
    <source>
        <strain evidence="1">DSM 106290</strain>
    </source>
</reference>
<name>A0A895XIQ0_9ACTN</name>
<dbReference type="SUPFAM" id="SSF111304">
    <property type="entry name" value="Recombination protein RecR"/>
    <property type="match status" value="1"/>
</dbReference>
<protein>
    <submittedName>
        <fullName evidence="1">Uncharacterized protein</fullName>
    </submittedName>
</protein>
<keyword evidence="2" id="KW-1185">Reference proteome</keyword>
<dbReference type="InterPro" id="IPR023627">
    <property type="entry name" value="Rcmb_RecR"/>
</dbReference>
<dbReference type="Proteomes" id="UP000662939">
    <property type="component" value="Chromosome"/>
</dbReference>
<dbReference type="Gene3D" id="6.10.250.240">
    <property type="match status" value="1"/>
</dbReference>
<accession>A0A895XIQ0</accession>
<proteinExistence type="predicted"/>